<accession>A0A1E8B578</accession>
<comment type="caution">
    <text evidence="1">The sequence shown here is derived from an EMBL/GenBank/DDBJ whole genome shotgun (WGS) entry which is preliminary data.</text>
</comment>
<name>A0A1E8B578_BACMY</name>
<sequence>MRVQEITIGKRKAILLLDSEGVPFCFDLVFWSSIAFCPSAWPEKQTSRKNQLTTKIHRVGNCCLFKCSANLRTSVKFVENTREMTNQYYCVNIIKFIQVPKLNNVRKEDKQNGN</sequence>
<protein>
    <submittedName>
        <fullName evidence="1">Uncharacterized protein</fullName>
    </submittedName>
</protein>
<proteinExistence type="predicted"/>
<gene>
    <name evidence="1" type="ORF">BWGOE8_33320</name>
</gene>
<evidence type="ECO:0000313" key="1">
    <source>
        <dbReference type="EMBL" id="OFD76523.1"/>
    </source>
</evidence>
<reference evidence="1 2" key="1">
    <citation type="submission" date="2016-05" db="EMBL/GenBank/DDBJ databases">
        <title>Bacillus thuringiensis and Bacillus weihenstephanensis as novel biocontrol agents of wilt causing Verticillium species.</title>
        <authorList>
            <person name="Hollensteiner J."/>
            <person name="Wemheuer F."/>
            <person name="Harting R."/>
            <person name="Kolarzyk A."/>
            <person name="Diaz-Valerio S."/>
            <person name="Poehlein A."/>
            <person name="Brzuszkiewicz E."/>
            <person name="Nesemann K."/>
            <person name="Braus-Stromeyer S."/>
            <person name="Braus G."/>
            <person name="Daniel R."/>
            <person name="Liesegang H."/>
        </authorList>
    </citation>
    <scope>NUCLEOTIDE SEQUENCE [LARGE SCALE GENOMIC DNA]</scope>
    <source>
        <strain evidence="1 2">GOE8</strain>
    </source>
</reference>
<dbReference type="Proteomes" id="UP000175706">
    <property type="component" value="Unassembled WGS sequence"/>
</dbReference>
<dbReference type="RefSeq" id="WP_236735984.1">
    <property type="nucleotide sequence ID" value="NZ_LXLT01000047.1"/>
</dbReference>
<organism evidence="1 2">
    <name type="scientific">Bacillus mycoides</name>
    <dbReference type="NCBI Taxonomy" id="1405"/>
    <lineage>
        <taxon>Bacteria</taxon>
        <taxon>Bacillati</taxon>
        <taxon>Bacillota</taxon>
        <taxon>Bacilli</taxon>
        <taxon>Bacillales</taxon>
        <taxon>Bacillaceae</taxon>
        <taxon>Bacillus</taxon>
        <taxon>Bacillus cereus group</taxon>
    </lineage>
</organism>
<dbReference type="EMBL" id="LXLT01000047">
    <property type="protein sequence ID" value="OFD76523.1"/>
    <property type="molecule type" value="Genomic_DNA"/>
</dbReference>
<dbReference type="AlphaFoldDB" id="A0A1E8B578"/>
<evidence type="ECO:0000313" key="2">
    <source>
        <dbReference type="Proteomes" id="UP000175706"/>
    </source>
</evidence>